<feature type="region of interest" description="Disordered" evidence="1">
    <location>
        <begin position="55"/>
        <end position="90"/>
    </location>
</feature>
<reference evidence="2" key="1">
    <citation type="submission" date="2020-11" db="EMBL/GenBank/DDBJ databases">
        <authorList>
            <consortium name="DOE Joint Genome Institute"/>
            <person name="Ahrendt S."/>
            <person name="Riley R."/>
            <person name="Andreopoulos W."/>
            <person name="Labutti K."/>
            <person name="Pangilinan J."/>
            <person name="Ruiz-Duenas F.J."/>
            <person name="Barrasa J.M."/>
            <person name="Sanchez-Garcia M."/>
            <person name="Camarero S."/>
            <person name="Miyauchi S."/>
            <person name="Serrano A."/>
            <person name="Linde D."/>
            <person name="Babiker R."/>
            <person name="Drula E."/>
            <person name="Ayuso-Fernandez I."/>
            <person name="Pacheco R."/>
            <person name="Padilla G."/>
            <person name="Ferreira P."/>
            <person name="Barriuso J."/>
            <person name="Kellner H."/>
            <person name="Castanera R."/>
            <person name="Alfaro M."/>
            <person name="Ramirez L."/>
            <person name="Pisabarro A.G."/>
            <person name="Kuo A."/>
            <person name="Tritt A."/>
            <person name="Lipzen A."/>
            <person name="He G."/>
            <person name="Yan M."/>
            <person name="Ng V."/>
            <person name="Cullen D."/>
            <person name="Martin F."/>
            <person name="Rosso M.-N."/>
            <person name="Henrissat B."/>
            <person name="Hibbett D."/>
            <person name="Martinez A.T."/>
            <person name="Grigoriev I.V."/>
        </authorList>
    </citation>
    <scope>NUCLEOTIDE SEQUENCE</scope>
    <source>
        <strain evidence="2">AH 40177</strain>
    </source>
</reference>
<dbReference type="AlphaFoldDB" id="A0A9P5TZU0"/>
<name>A0A9P5TZU0_9AGAR</name>
<dbReference type="EMBL" id="JADNRY010000187">
    <property type="protein sequence ID" value="KAF9061890.1"/>
    <property type="molecule type" value="Genomic_DNA"/>
</dbReference>
<evidence type="ECO:0000313" key="2">
    <source>
        <dbReference type="EMBL" id="KAF9061890.1"/>
    </source>
</evidence>
<dbReference type="Proteomes" id="UP000772434">
    <property type="component" value="Unassembled WGS sequence"/>
</dbReference>
<comment type="caution">
    <text evidence="2">The sequence shown here is derived from an EMBL/GenBank/DDBJ whole genome shotgun (WGS) entry which is preliminary data.</text>
</comment>
<proteinExistence type="predicted"/>
<accession>A0A9P5TZU0</accession>
<protein>
    <submittedName>
        <fullName evidence="2">Uncharacterized protein</fullName>
    </submittedName>
</protein>
<organism evidence="2 3">
    <name type="scientific">Rhodocollybia butyracea</name>
    <dbReference type="NCBI Taxonomy" id="206335"/>
    <lineage>
        <taxon>Eukaryota</taxon>
        <taxon>Fungi</taxon>
        <taxon>Dikarya</taxon>
        <taxon>Basidiomycota</taxon>
        <taxon>Agaricomycotina</taxon>
        <taxon>Agaricomycetes</taxon>
        <taxon>Agaricomycetidae</taxon>
        <taxon>Agaricales</taxon>
        <taxon>Marasmiineae</taxon>
        <taxon>Omphalotaceae</taxon>
        <taxon>Rhodocollybia</taxon>
    </lineage>
</organism>
<feature type="compositionally biased region" description="Basic and acidic residues" evidence="1">
    <location>
        <begin position="61"/>
        <end position="75"/>
    </location>
</feature>
<gene>
    <name evidence="2" type="ORF">BDP27DRAFT_1406450</name>
</gene>
<evidence type="ECO:0000313" key="3">
    <source>
        <dbReference type="Proteomes" id="UP000772434"/>
    </source>
</evidence>
<keyword evidence="3" id="KW-1185">Reference proteome</keyword>
<sequence>MRLGREPTRWSLIHNLEQASNTPDRWLTGQPVAHCYGLLAPTKLDEDYTKILYTDSDSIENPDHENRFPGGDGKKNGKTFTAPDDDEPPIDTKIEQQQMIKASEQVIIVQDVWVHMEFIEMNVCMGCVRVASGICSASVLNALEKAAMKIFVI</sequence>
<evidence type="ECO:0000256" key="1">
    <source>
        <dbReference type="SAM" id="MobiDB-lite"/>
    </source>
</evidence>